<gene>
    <name evidence="1" type="ORF">L2E82_26036</name>
</gene>
<keyword evidence="2" id="KW-1185">Reference proteome</keyword>
<protein>
    <submittedName>
        <fullName evidence="1">Uncharacterized protein</fullName>
    </submittedName>
</protein>
<organism evidence="1 2">
    <name type="scientific">Cichorium intybus</name>
    <name type="common">Chicory</name>
    <dbReference type="NCBI Taxonomy" id="13427"/>
    <lineage>
        <taxon>Eukaryota</taxon>
        <taxon>Viridiplantae</taxon>
        <taxon>Streptophyta</taxon>
        <taxon>Embryophyta</taxon>
        <taxon>Tracheophyta</taxon>
        <taxon>Spermatophyta</taxon>
        <taxon>Magnoliopsida</taxon>
        <taxon>eudicotyledons</taxon>
        <taxon>Gunneridae</taxon>
        <taxon>Pentapetalae</taxon>
        <taxon>asterids</taxon>
        <taxon>campanulids</taxon>
        <taxon>Asterales</taxon>
        <taxon>Asteraceae</taxon>
        <taxon>Cichorioideae</taxon>
        <taxon>Cichorieae</taxon>
        <taxon>Cichoriinae</taxon>
        <taxon>Cichorium</taxon>
    </lineage>
</organism>
<evidence type="ECO:0000313" key="2">
    <source>
        <dbReference type="Proteomes" id="UP001055811"/>
    </source>
</evidence>
<sequence length="161" mass="17424">MTMASTTSAAASMLLSGSVSSSDKHNQHLTAGSMLSSYHPNMTTTLSATAPFPTITLDLTNPSSDYHLREPPFNFPFLTNTHHNYSLPDKILTLEPSEAQQYMSTKFSGIQSSNQEAMKAATTAITADPQFMATLVAVISSIITNDGVSNNQDKNNNFMRN</sequence>
<dbReference type="EMBL" id="CM042012">
    <property type="protein sequence ID" value="KAI3753970.1"/>
    <property type="molecule type" value="Genomic_DNA"/>
</dbReference>
<comment type="caution">
    <text evidence="1">The sequence shown here is derived from an EMBL/GenBank/DDBJ whole genome shotgun (WGS) entry which is preliminary data.</text>
</comment>
<reference evidence="1 2" key="2">
    <citation type="journal article" date="2022" name="Mol. Ecol. Resour.">
        <title>The genomes of chicory, endive, great burdock and yacon provide insights into Asteraceae paleo-polyploidization history and plant inulin production.</title>
        <authorList>
            <person name="Fan W."/>
            <person name="Wang S."/>
            <person name="Wang H."/>
            <person name="Wang A."/>
            <person name="Jiang F."/>
            <person name="Liu H."/>
            <person name="Zhao H."/>
            <person name="Xu D."/>
            <person name="Zhang Y."/>
        </authorList>
    </citation>
    <scope>NUCLEOTIDE SEQUENCE [LARGE SCALE GENOMIC DNA]</scope>
    <source>
        <strain evidence="2">cv. Punajuju</strain>
        <tissue evidence="1">Leaves</tissue>
    </source>
</reference>
<name>A0ACB9E5K0_CICIN</name>
<proteinExistence type="predicted"/>
<dbReference type="Proteomes" id="UP001055811">
    <property type="component" value="Linkage Group LG04"/>
</dbReference>
<reference evidence="2" key="1">
    <citation type="journal article" date="2022" name="Mol. Ecol. Resour.">
        <title>The genomes of chicory, endive, great burdock and yacon provide insights into Asteraceae palaeo-polyploidization history and plant inulin production.</title>
        <authorList>
            <person name="Fan W."/>
            <person name="Wang S."/>
            <person name="Wang H."/>
            <person name="Wang A."/>
            <person name="Jiang F."/>
            <person name="Liu H."/>
            <person name="Zhao H."/>
            <person name="Xu D."/>
            <person name="Zhang Y."/>
        </authorList>
    </citation>
    <scope>NUCLEOTIDE SEQUENCE [LARGE SCALE GENOMIC DNA]</scope>
    <source>
        <strain evidence="2">cv. Punajuju</strain>
    </source>
</reference>
<accession>A0ACB9E5K0</accession>
<evidence type="ECO:0000313" key="1">
    <source>
        <dbReference type="EMBL" id="KAI3753970.1"/>
    </source>
</evidence>